<evidence type="ECO:0000256" key="6">
    <source>
        <dbReference type="SAM" id="MobiDB-lite"/>
    </source>
</evidence>
<dbReference type="GO" id="GO:0006355">
    <property type="term" value="P:regulation of DNA-templated transcription"/>
    <property type="evidence" value="ECO:0007669"/>
    <property type="project" value="InterPro"/>
</dbReference>
<evidence type="ECO:0000313" key="8">
    <source>
        <dbReference type="EnsemblPlants" id="Ma03_p11840.1"/>
    </source>
</evidence>
<dbReference type="Pfam" id="PF00010">
    <property type="entry name" value="HLH"/>
    <property type="match status" value="1"/>
</dbReference>
<dbReference type="AlphaFoldDB" id="A0A804IB34"/>
<evidence type="ECO:0000259" key="7">
    <source>
        <dbReference type="PROSITE" id="PS50888"/>
    </source>
</evidence>
<feature type="region of interest" description="Disordered" evidence="6">
    <location>
        <begin position="176"/>
        <end position="279"/>
    </location>
</feature>
<dbReference type="FunFam" id="4.10.280.10:FF:000002">
    <property type="entry name" value="Basic helix-loop-helix transcription factor"/>
    <property type="match status" value="1"/>
</dbReference>
<evidence type="ECO:0000256" key="5">
    <source>
        <dbReference type="ARBA" id="ARBA00023242"/>
    </source>
</evidence>
<proteinExistence type="inferred from homology"/>
<evidence type="ECO:0000313" key="9">
    <source>
        <dbReference type="Proteomes" id="UP000012960"/>
    </source>
</evidence>
<organism evidence="8 9">
    <name type="scientific">Musa acuminata subsp. malaccensis</name>
    <name type="common">Wild banana</name>
    <name type="synonym">Musa malaccensis</name>
    <dbReference type="NCBI Taxonomy" id="214687"/>
    <lineage>
        <taxon>Eukaryota</taxon>
        <taxon>Viridiplantae</taxon>
        <taxon>Streptophyta</taxon>
        <taxon>Embryophyta</taxon>
        <taxon>Tracheophyta</taxon>
        <taxon>Spermatophyta</taxon>
        <taxon>Magnoliopsida</taxon>
        <taxon>Liliopsida</taxon>
        <taxon>Zingiberales</taxon>
        <taxon>Musaceae</taxon>
        <taxon>Musa</taxon>
    </lineage>
</organism>
<feature type="compositionally biased region" description="Basic and acidic residues" evidence="6">
    <location>
        <begin position="233"/>
        <end position="244"/>
    </location>
</feature>
<dbReference type="Gene3D" id="4.10.280.10">
    <property type="entry name" value="Helix-loop-helix DNA-binding domain"/>
    <property type="match status" value="1"/>
</dbReference>
<sequence length="472" mass="50931">MEAKENNQFGLEESHGDHISSRSPGAAGFVTPLTSSPILSASMVEAFFTPGLWNHHTSSCTMSFGESNIQTATSGIDCVPIGKPVAMSNRGMLPSPPPGEFPHSLPHFPVDSGLIERAARLSCFGGGGSFRGISLLGPSQSMTPPSGASKDAIGARVQKAELNVVSLPVEHGTIKGITMNNKRDRSISQVGTSNNKSREGNFCEEGQERHTGSADAAGNSSSSDLGANKRRKATEETEKEKDQVLRGLQSSTETTKDNTETKFKSYKHSGKNAKDNSEAAKEGYVHVRAQRGQATNSHSLAERVRREKISERMKYLQELVPGCSKVTGKAVMLDEIINYVQSLQRQVEFLSMKLAAVNPQLDFSIEGLLAKNLLHSHGGSSSAAGFSQEMIYPQVYSSQQGLAHAGISSMLNPSDAFRRTLITEIPMASGYKETSLQMHNSWNEQLVMQMAYGANPPLNSQAINRKPDGFTI</sequence>
<dbReference type="PROSITE" id="PS50888">
    <property type="entry name" value="BHLH"/>
    <property type="match status" value="1"/>
</dbReference>
<dbReference type="CDD" id="cd18919">
    <property type="entry name" value="bHLH_AtBPE_like"/>
    <property type="match status" value="1"/>
</dbReference>
<dbReference type="OrthoDB" id="1923196at2759"/>
<evidence type="ECO:0000256" key="3">
    <source>
        <dbReference type="ARBA" id="ARBA00023015"/>
    </source>
</evidence>
<comment type="subcellular location">
    <subcellularLocation>
        <location evidence="1">Nucleus</location>
    </subcellularLocation>
</comment>
<dbReference type="Gramene" id="Ma03_t11840.1">
    <property type="protein sequence ID" value="Ma03_p11840.1"/>
    <property type="gene ID" value="Ma03_g11840"/>
</dbReference>
<dbReference type="InterPro" id="IPR011598">
    <property type="entry name" value="bHLH_dom"/>
</dbReference>
<reference evidence="8" key="1">
    <citation type="submission" date="2021-05" db="UniProtKB">
        <authorList>
            <consortium name="EnsemblPlants"/>
        </authorList>
    </citation>
    <scope>IDENTIFICATION</scope>
    <source>
        <strain evidence="8">subsp. malaccensis</strain>
    </source>
</reference>
<comment type="similarity">
    <text evidence="2">Belongs to the bHLH protein family.</text>
</comment>
<dbReference type="SMART" id="SM00353">
    <property type="entry name" value="HLH"/>
    <property type="match status" value="1"/>
</dbReference>
<evidence type="ECO:0000256" key="2">
    <source>
        <dbReference type="ARBA" id="ARBA00005510"/>
    </source>
</evidence>
<keyword evidence="9" id="KW-1185">Reference proteome</keyword>
<dbReference type="PANTHER" id="PTHR12565:SF184">
    <property type="entry name" value="BHLH TRANSCRIPTION FACTOR"/>
    <property type="match status" value="1"/>
</dbReference>
<dbReference type="EnsemblPlants" id="Ma03_t11840.1">
    <property type="protein sequence ID" value="Ma03_p11840.1"/>
    <property type="gene ID" value="Ma03_g11840"/>
</dbReference>
<feature type="compositionally biased region" description="Basic and acidic residues" evidence="6">
    <location>
        <begin position="196"/>
        <end position="212"/>
    </location>
</feature>
<keyword evidence="4" id="KW-0804">Transcription</keyword>
<feature type="domain" description="BHLH" evidence="7">
    <location>
        <begin position="293"/>
        <end position="343"/>
    </location>
</feature>
<dbReference type="GO" id="GO:0005634">
    <property type="term" value="C:nucleus"/>
    <property type="evidence" value="ECO:0007669"/>
    <property type="project" value="UniProtKB-SubCell"/>
</dbReference>
<evidence type="ECO:0000256" key="4">
    <source>
        <dbReference type="ARBA" id="ARBA00023163"/>
    </source>
</evidence>
<feature type="compositionally biased region" description="Basic and acidic residues" evidence="6">
    <location>
        <begin position="254"/>
        <end position="263"/>
    </location>
</feature>
<feature type="region of interest" description="Disordered" evidence="6">
    <location>
        <begin position="1"/>
        <end position="23"/>
    </location>
</feature>
<dbReference type="SUPFAM" id="SSF47459">
    <property type="entry name" value="HLH, helix-loop-helix DNA-binding domain"/>
    <property type="match status" value="1"/>
</dbReference>
<dbReference type="PANTHER" id="PTHR12565">
    <property type="entry name" value="STEROL REGULATORY ELEMENT-BINDING PROTEIN"/>
    <property type="match status" value="1"/>
</dbReference>
<name>A0A804IB34_MUSAM</name>
<dbReference type="InterPro" id="IPR036638">
    <property type="entry name" value="HLH_DNA-bd_sf"/>
</dbReference>
<keyword evidence="3" id="KW-0805">Transcription regulation</keyword>
<dbReference type="GO" id="GO:0046983">
    <property type="term" value="F:protein dimerization activity"/>
    <property type="evidence" value="ECO:0007669"/>
    <property type="project" value="InterPro"/>
</dbReference>
<keyword evidence="5" id="KW-0539">Nucleus</keyword>
<accession>A0A804IB34</accession>
<protein>
    <recommendedName>
        <fullName evidence="7">BHLH domain-containing protein</fullName>
    </recommendedName>
</protein>
<dbReference type="Proteomes" id="UP000012960">
    <property type="component" value="Unplaced"/>
</dbReference>
<evidence type="ECO:0000256" key="1">
    <source>
        <dbReference type="ARBA" id="ARBA00004123"/>
    </source>
</evidence>
<dbReference type="InterPro" id="IPR024097">
    <property type="entry name" value="bHLH_ZIP_TF"/>
</dbReference>
<feature type="compositionally biased region" description="Low complexity" evidence="6">
    <location>
        <begin position="213"/>
        <end position="226"/>
    </location>
</feature>